<sequence>MVIYLDYNYEKLLDRARSKLPEDVFKDIRFEIPKADSFVEGNRTIIKNFKELAKFIERDAQEFSKYVMKELGTAGDLEGNRLILQGKFGYRLVNEKIQNFVNEYVLCPECGKPDTKIVKEGRIHFLKCTACGAMKPVKTL</sequence>
<dbReference type="Proteomes" id="UP000007722">
    <property type="component" value="Chromosome"/>
</dbReference>
<comment type="similarity">
    <text evidence="2 9">Belongs to the eIF-2-beta/eIF-5 family.</text>
</comment>
<organism evidence="11 12">
    <name type="scientific">Methanococcus voltae (strain ATCC BAA-1334 / A3)</name>
    <dbReference type="NCBI Taxonomy" id="456320"/>
    <lineage>
        <taxon>Archaea</taxon>
        <taxon>Methanobacteriati</taxon>
        <taxon>Methanobacteriota</taxon>
        <taxon>Methanomada group</taxon>
        <taxon>Methanococci</taxon>
        <taxon>Methanococcales</taxon>
        <taxon>Methanococcaceae</taxon>
        <taxon>Methanococcus</taxon>
    </lineage>
</organism>
<dbReference type="InterPro" id="IPR004458">
    <property type="entry name" value="TIF2_bsu_arc"/>
</dbReference>
<reference evidence="11 12" key="1">
    <citation type="submission" date="2010-05" db="EMBL/GenBank/DDBJ databases">
        <title>Complete sequence of Methanococcus voltae A3.</title>
        <authorList>
            <consortium name="US DOE Joint Genome Institute"/>
            <person name="Lucas S."/>
            <person name="Copeland A."/>
            <person name="Lapidus A."/>
            <person name="Cheng J.-F."/>
            <person name="Bruce D."/>
            <person name="Goodwin L."/>
            <person name="Pitluck S."/>
            <person name="Lowry S."/>
            <person name="Clum A."/>
            <person name="Land M."/>
            <person name="Hauser L."/>
            <person name="Kyrpides N."/>
            <person name="Mikhailova N."/>
            <person name="Whitman W.B."/>
            <person name="Woyke T."/>
        </authorList>
    </citation>
    <scope>NUCLEOTIDE SEQUENCE [LARGE SCALE GENOMIC DNA]</scope>
    <source>
        <strain evidence="12">ATCC BAA-1334 / A3</strain>
    </source>
</reference>
<keyword evidence="6 9" id="KW-0648">Protein biosynthesis</keyword>
<comment type="subunit">
    <text evidence="3 9">Heterotrimer composed of an alpha, a beta and a gamma chain.</text>
</comment>
<evidence type="ECO:0000256" key="7">
    <source>
        <dbReference type="ARBA" id="ARBA00031466"/>
    </source>
</evidence>
<dbReference type="InterPro" id="IPR016189">
    <property type="entry name" value="Transl_init_fac_IF2/IF5_N"/>
</dbReference>
<evidence type="ECO:0000313" key="12">
    <source>
        <dbReference type="Proteomes" id="UP000007722"/>
    </source>
</evidence>
<evidence type="ECO:0000256" key="4">
    <source>
        <dbReference type="ARBA" id="ARBA00022314"/>
    </source>
</evidence>
<evidence type="ECO:0000313" key="11">
    <source>
        <dbReference type="EMBL" id="ADI37022.1"/>
    </source>
</evidence>
<keyword evidence="12" id="KW-1185">Reference proteome</keyword>
<evidence type="ECO:0000256" key="6">
    <source>
        <dbReference type="ARBA" id="ARBA00022917"/>
    </source>
</evidence>
<evidence type="ECO:0000259" key="10">
    <source>
        <dbReference type="SMART" id="SM00653"/>
    </source>
</evidence>
<name>D7DV62_METV3</name>
<dbReference type="OrthoDB" id="38099at2157"/>
<dbReference type="FunCoup" id="D7DV62">
    <property type="interactions" value="77"/>
</dbReference>
<dbReference type="KEGG" id="mvo:Mvol_1366"/>
<dbReference type="InterPro" id="IPR045196">
    <property type="entry name" value="IF2/IF5"/>
</dbReference>
<comment type="function">
    <text evidence="1 9">eIF-2 functions in the early steps of protein synthesis by forming a ternary complex with GTP and initiator tRNA.</text>
</comment>
<dbReference type="InterPro" id="IPR002735">
    <property type="entry name" value="Transl_init_fac_IF2/IF5_dom"/>
</dbReference>
<dbReference type="EMBL" id="CP002057">
    <property type="protein sequence ID" value="ADI37022.1"/>
    <property type="molecule type" value="Genomic_DNA"/>
</dbReference>
<accession>D7DV62</accession>
<dbReference type="SUPFAM" id="SSF75689">
    <property type="entry name" value="Zinc-binding domain of translation initiation factor 2 beta"/>
    <property type="match status" value="1"/>
</dbReference>
<dbReference type="Gene3D" id="3.30.30.170">
    <property type="match status" value="1"/>
</dbReference>
<dbReference type="SUPFAM" id="SSF100966">
    <property type="entry name" value="Translation initiation factor 2 beta, aIF2beta, N-terminal domain"/>
    <property type="match status" value="1"/>
</dbReference>
<evidence type="ECO:0000256" key="3">
    <source>
        <dbReference type="ARBA" id="ARBA00011243"/>
    </source>
</evidence>
<proteinExistence type="inferred from homology"/>
<dbReference type="HAMAP" id="MF_00232">
    <property type="entry name" value="eIF_2_beta"/>
    <property type="match status" value="1"/>
</dbReference>
<dbReference type="SMART" id="SM00653">
    <property type="entry name" value="eIF2B_5"/>
    <property type="match status" value="1"/>
</dbReference>
<gene>
    <name evidence="9" type="primary">eif2b</name>
    <name evidence="11" type="ordered locus">Mvol_1366</name>
</gene>
<evidence type="ECO:0000256" key="1">
    <source>
        <dbReference type="ARBA" id="ARBA00003323"/>
    </source>
</evidence>
<dbReference type="STRING" id="456320.Mvol_1366"/>
<dbReference type="GO" id="GO:0003743">
    <property type="term" value="F:translation initiation factor activity"/>
    <property type="evidence" value="ECO:0007669"/>
    <property type="project" value="UniProtKB-UniRule"/>
</dbReference>
<protein>
    <recommendedName>
        <fullName evidence="4 9">Translation initiation factor 2 subunit beta</fullName>
    </recommendedName>
    <alternativeName>
        <fullName evidence="7 9">aIF2-beta</fullName>
    </alternativeName>
    <alternativeName>
        <fullName evidence="8 9">eIF-2-beta</fullName>
    </alternativeName>
</protein>
<dbReference type="PANTHER" id="PTHR23001">
    <property type="entry name" value="EUKARYOTIC TRANSLATION INITIATION FACTOR"/>
    <property type="match status" value="1"/>
</dbReference>
<evidence type="ECO:0000256" key="9">
    <source>
        <dbReference type="HAMAP-Rule" id="MF_00232"/>
    </source>
</evidence>
<dbReference type="NCBIfam" id="NF003067">
    <property type="entry name" value="PRK03988.1"/>
    <property type="match status" value="1"/>
</dbReference>
<dbReference type="Pfam" id="PF01873">
    <property type="entry name" value="eIF-5_eIF-2B"/>
    <property type="match status" value="1"/>
</dbReference>
<dbReference type="InterPro" id="IPR016190">
    <property type="entry name" value="Transl_init_fac_IF2/IF5_Zn-bd"/>
</dbReference>
<dbReference type="eggNOG" id="arCOG01640">
    <property type="taxonomic scope" value="Archaea"/>
</dbReference>
<dbReference type="NCBIfam" id="TIGR00311">
    <property type="entry name" value="aIF-2beta"/>
    <property type="match status" value="1"/>
</dbReference>
<keyword evidence="5 9" id="KW-0396">Initiation factor</keyword>
<dbReference type="InParanoid" id="D7DV62"/>
<evidence type="ECO:0000256" key="8">
    <source>
        <dbReference type="ARBA" id="ARBA00032408"/>
    </source>
</evidence>
<dbReference type="PANTHER" id="PTHR23001:SF3">
    <property type="entry name" value="EUKARYOTIC TRANSLATION INITIATION FACTOR 2 SUBUNIT 2"/>
    <property type="match status" value="1"/>
</dbReference>
<feature type="domain" description="Translation initiation factor IF2/IF5" evidence="10">
    <location>
        <begin position="27"/>
        <end position="134"/>
    </location>
</feature>
<dbReference type="HOGENOM" id="CLU_026663_3_1_2"/>
<dbReference type="AlphaFoldDB" id="D7DV62"/>
<evidence type="ECO:0000256" key="5">
    <source>
        <dbReference type="ARBA" id="ARBA00022540"/>
    </source>
</evidence>
<evidence type="ECO:0000256" key="2">
    <source>
        <dbReference type="ARBA" id="ARBA00010397"/>
    </source>
</evidence>